<dbReference type="RefSeq" id="WP_135035670.1">
    <property type="nucleotide sequence ID" value="NZ_BLLS01000117.1"/>
</dbReference>
<protein>
    <submittedName>
        <fullName evidence="1">Uncharacterized protein</fullName>
    </submittedName>
</protein>
<dbReference type="Proteomes" id="UP000298073">
    <property type="component" value="Unassembled WGS sequence"/>
</dbReference>
<reference evidence="1 4" key="2">
    <citation type="journal article" date="2020" name="Microbiome">
        <title>Single-cell genomics of uncultured bacteria reveals dietary fiber responders in the mouse gut microbiota.</title>
        <authorList>
            <person name="Chijiiwa R."/>
            <person name="Hosokawa M."/>
            <person name="Kogawa M."/>
            <person name="Nishikawa Y."/>
            <person name="Ide K."/>
            <person name="Sakanashi C."/>
            <person name="Takahashi K."/>
            <person name="Takeyama H."/>
        </authorList>
    </citation>
    <scope>NUCLEOTIDE SEQUENCE [LARGE SCALE GENOMIC DNA]</scope>
    <source>
        <strain evidence="1">IMSAGC_001</strain>
    </source>
</reference>
<gene>
    <name evidence="2" type="ORF">E4T97_03175</name>
    <name evidence="1" type="ORF">IMSAGC001_03166</name>
</gene>
<organism evidence="1 4">
    <name type="scientific">Bacteroides acidifaciens</name>
    <dbReference type="NCBI Taxonomy" id="85831"/>
    <lineage>
        <taxon>Bacteria</taxon>
        <taxon>Pseudomonadati</taxon>
        <taxon>Bacteroidota</taxon>
        <taxon>Bacteroidia</taxon>
        <taxon>Bacteroidales</taxon>
        <taxon>Bacteroidaceae</taxon>
        <taxon>Bacteroides</taxon>
    </lineage>
</organism>
<dbReference type="AlphaFoldDB" id="A0A7J0A612"/>
<evidence type="ECO:0000313" key="4">
    <source>
        <dbReference type="Proteomes" id="UP000491181"/>
    </source>
</evidence>
<sequence>MELLLKHILAGNNNPPQGSICFDSSDHVRFQNGQNVSGHNYGCNRRFVIEKNIQSDEGYTVSIYNMDGLHPLWQNNVQMAPKRMRIIGINKNIVELRGYGYDENALAMGAPLEAASFENYGIVLMIENDEIVRIQLNMFDRNISIVYL</sequence>
<dbReference type="Proteomes" id="UP000491181">
    <property type="component" value="Unassembled WGS sequence"/>
</dbReference>
<evidence type="ECO:0000313" key="3">
    <source>
        <dbReference type="Proteomes" id="UP000298073"/>
    </source>
</evidence>
<dbReference type="EMBL" id="SPPV01000004">
    <property type="protein sequence ID" value="TFU51841.1"/>
    <property type="molecule type" value="Genomic_DNA"/>
</dbReference>
<comment type="caution">
    <text evidence="1">The sequence shown here is derived from an EMBL/GenBank/DDBJ whole genome shotgun (WGS) entry which is preliminary data.</text>
</comment>
<evidence type="ECO:0000313" key="2">
    <source>
        <dbReference type="EMBL" id="TFU51841.1"/>
    </source>
</evidence>
<accession>A0A7J0A612</accession>
<dbReference type="OrthoDB" id="9811837at2"/>
<reference evidence="2 3" key="1">
    <citation type="submission" date="2019-03" db="EMBL/GenBank/DDBJ databases">
        <title>Diversity of the mouse oral microbiome.</title>
        <authorList>
            <person name="Joseph S."/>
            <person name="Aduse-Opoku J."/>
            <person name="Curtis M."/>
            <person name="Wade W."/>
            <person name="Hashim A."/>
        </authorList>
    </citation>
    <scope>NUCLEOTIDE SEQUENCE [LARGE SCALE GENOMIC DNA]</scope>
    <source>
        <strain evidence="2 3">P2318</strain>
    </source>
</reference>
<name>A0A7J0A612_9BACE</name>
<proteinExistence type="predicted"/>
<dbReference type="EMBL" id="BLLS01000117">
    <property type="protein sequence ID" value="GFH87737.1"/>
    <property type="molecule type" value="Genomic_DNA"/>
</dbReference>
<evidence type="ECO:0000313" key="1">
    <source>
        <dbReference type="EMBL" id="GFH87737.1"/>
    </source>
</evidence>